<reference evidence="1" key="1">
    <citation type="submission" date="2020-03" db="EMBL/GenBank/DDBJ databases">
        <title>The deep terrestrial virosphere.</title>
        <authorList>
            <person name="Holmfeldt K."/>
            <person name="Nilsson E."/>
            <person name="Simone D."/>
            <person name="Lopez-Fernandez M."/>
            <person name="Wu X."/>
            <person name="de Brujin I."/>
            <person name="Lundin D."/>
            <person name="Andersson A."/>
            <person name="Bertilsson S."/>
            <person name="Dopson M."/>
        </authorList>
    </citation>
    <scope>NUCLEOTIDE SEQUENCE</scope>
    <source>
        <strain evidence="1">TM448A03147</strain>
    </source>
</reference>
<dbReference type="EMBL" id="MT144386">
    <property type="protein sequence ID" value="QJA53014.1"/>
    <property type="molecule type" value="Genomic_DNA"/>
</dbReference>
<accession>A0A6H1ZZL4</accession>
<organism evidence="1">
    <name type="scientific">viral metagenome</name>
    <dbReference type="NCBI Taxonomy" id="1070528"/>
    <lineage>
        <taxon>unclassified sequences</taxon>
        <taxon>metagenomes</taxon>
        <taxon>organismal metagenomes</taxon>
    </lineage>
</organism>
<dbReference type="AlphaFoldDB" id="A0A6H1ZZL4"/>
<protein>
    <submittedName>
        <fullName evidence="1">Uncharacterized protein</fullName>
    </submittedName>
</protein>
<gene>
    <name evidence="1" type="ORF">TM448A03147_0010</name>
</gene>
<name>A0A6H1ZZL4_9ZZZZ</name>
<evidence type="ECO:0000313" key="1">
    <source>
        <dbReference type="EMBL" id="QJA53014.1"/>
    </source>
</evidence>
<proteinExistence type="predicted"/>
<sequence length="206" mass="24553">MEKMPKWKRWKLRNPEKWKEHQRKYYLKTKDVRNAKQRALYHKNKGSVLTREECIERAQSGRNEASKKKAQAILQSGKKHCSLCGEEKTLSEFHPDPRCRYSLLQARCKQCQNRVMRENNLKTRRTRIEKYGGVCKLCTRKITDGQKYAIHHISYIPEKKVLLCRDCHNTLHALRIYRKDLIAKFGSDMAPYEWAKIVISLYENIN</sequence>